<protein>
    <recommendedName>
        <fullName evidence="2">DUF4097 domain-containing protein</fullName>
    </recommendedName>
</protein>
<feature type="domain" description="DUF4097" evidence="2">
    <location>
        <begin position="143"/>
        <end position="324"/>
    </location>
</feature>
<comment type="caution">
    <text evidence="3">The sequence shown here is derived from an EMBL/GenBank/DDBJ whole genome shotgun (WGS) entry which is preliminary data.</text>
</comment>
<sequence length="325" mass="34293">MSAISFILPLFVSSAFAGVVEIPVTKGDRVVLKGFEAQVQIVGQPGAPLKINGVESSATEGVYTVSKRDNVIEIKMNEFSGKKSWAEILPRASSQLKRIEISGEPVPAEIHLRGGSIVAQKWTRDLKMSMTQGRVNVSNGAGALSITVQKGDITVADHNGAVMTDSYAGNTALRNIQGDVNATQFGGQLQSEKVRGVMTLAAQTSTSKINQGSGTLQFENGKGAFTVVGFQGRVEGTNQEGAVSVNVPLEGEVDVRSKSGRVSIQLPPASGASLNLLTTEGEIVVPAELKVTRLSSEKSVRGRLRGDAQKATVFVRSQEGTISVK</sequence>
<evidence type="ECO:0000313" key="4">
    <source>
        <dbReference type="Proteomes" id="UP000075320"/>
    </source>
</evidence>
<dbReference type="AlphaFoldDB" id="A0A150WJB5"/>
<keyword evidence="4" id="KW-1185">Reference proteome</keyword>
<dbReference type="EMBL" id="LUKE01000003">
    <property type="protein sequence ID" value="KYG63849.1"/>
    <property type="molecule type" value="Genomic_DNA"/>
</dbReference>
<dbReference type="Proteomes" id="UP000075320">
    <property type="component" value="Unassembled WGS sequence"/>
</dbReference>
<organism evidence="3 4">
    <name type="scientific">Bdellovibrio bacteriovorus</name>
    <dbReference type="NCBI Taxonomy" id="959"/>
    <lineage>
        <taxon>Bacteria</taxon>
        <taxon>Pseudomonadati</taxon>
        <taxon>Bdellovibrionota</taxon>
        <taxon>Bdellovibrionia</taxon>
        <taxon>Bdellovibrionales</taxon>
        <taxon>Pseudobdellovibrionaceae</taxon>
        <taxon>Bdellovibrio</taxon>
    </lineage>
</organism>
<accession>A0A150WJB5</accession>
<name>A0A150WJB5_BDEBC</name>
<feature type="chain" id="PRO_5007573173" description="DUF4097 domain-containing protein" evidence="1">
    <location>
        <begin position="18"/>
        <end position="325"/>
    </location>
</feature>
<keyword evidence="1" id="KW-0732">Signal</keyword>
<dbReference type="Pfam" id="PF13349">
    <property type="entry name" value="DUF4097"/>
    <property type="match status" value="1"/>
</dbReference>
<dbReference type="InterPro" id="IPR025164">
    <property type="entry name" value="Toastrack_DUF4097"/>
</dbReference>
<dbReference type="RefSeq" id="WP_061835743.1">
    <property type="nucleotide sequence ID" value="NZ_LUKE01000003.1"/>
</dbReference>
<feature type="signal peptide" evidence="1">
    <location>
        <begin position="1"/>
        <end position="17"/>
    </location>
</feature>
<evidence type="ECO:0000313" key="3">
    <source>
        <dbReference type="EMBL" id="KYG63849.1"/>
    </source>
</evidence>
<gene>
    <name evidence="3" type="ORF">AZI86_13605</name>
</gene>
<evidence type="ECO:0000259" key="2">
    <source>
        <dbReference type="Pfam" id="PF13349"/>
    </source>
</evidence>
<proteinExistence type="predicted"/>
<dbReference type="OrthoDB" id="5289541at2"/>
<reference evidence="3 4" key="1">
    <citation type="submission" date="2016-03" db="EMBL/GenBank/DDBJ databases">
        <authorList>
            <person name="Ploux O."/>
        </authorList>
    </citation>
    <scope>NUCLEOTIDE SEQUENCE [LARGE SCALE GENOMIC DNA]</scope>
    <source>
        <strain evidence="3 4">R0</strain>
    </source>
</reference>
<evidence type="ECO:0000256" key="1">
    <source>
        <dbReference type="SAM" id="SignalP"/>
    </source>
</evidence>